<evidence type="ECO:0000313" key="2">
    <source>
        <dbReference type="EMBL" id="NHN86781.1"/>
    </source>
</evidence>
<dbReference type="EMBL" id="WOTB01000052">
    <property type="protein sequence ID" value="NHN86781.1"/>
    <property type="molecule type" value="Genomic_DNA"/>
</dbReference>
<gene>
    <name evidence="2" type="ORF">GOB93_19475</name>
</gene>
<sequence>MSTPLPLPLAGIRVVDFTQVMMGPCATQTLADYGADVIKIERAEGGDLSRWSVGDDPAGPQNPIFSSLNRNKRSITLNLKSPEGMAVAHALLERADIVASNFRAGVMERMGLGYDTLKSRYPKLIYTIGSGFGLTGPYAHKGGQDILAQALSGVMARKCDTTDPLTIYPTSLADYSAGMHMIQGILLALLQRERTGSGQMVEVSLYDSMLAMQMQEAAMALMRDVDFSWGAMPFNGAFATTDGAVVVVGAFKKNPLREICLAIGLDDLSVDPRFSTFTEALKHRSDLHRILRERFSAGTTADWIAALEVRDLLCAPVRSLPEALRDPQTRMNGMLLERSSTSDQSEELRLVSSPVHMSAAPVKIDRPPPKLGEHGREILAELGYDESHIDSLEKAKVI</sequence>
<proteinExistence type="predicted"/>
<dbReference type="PANTHER" id="PTHR48207:SF4">
    <property type="entry name" value="BLL6097 PROTEIN"/>
    <property type="match status" value="1"/>
</dbReference>
<comment type="caution">
    <text evidence="2">The sequence shown here is derived from an EMBL/GenBank/DDBJ whole genome shotgun (WGS) entry which is preliminary data.</text>
</comment>
<dbReference type="InterPro" id="IPR023606">
    <property type="entry name" value="CoA-Trfase_III_dom_1_sf"/>
</dbReference>
<keyword evidence="3" id="KW-1185">Reference proteome</keyword>
<dbReference type="InterPro" id="IPR044855">
    <property type="entry name" value="CoA-Trfase_III_dom3_sf"/>
</dbReference>
<dbReference type="Gene3D" id="3.40.50.10540">
    <property type="entry name" value="Crotonobetainyl-coa:carnitine coa-transferase, domain 1"/>
    <property type="match status" value="1"/>
</dbReference>
<name>A0ABX0JW67_9PROT</name>
<organism evidence="2 3">
    <name type="scientific">Acetobacter musti</name>
    <dbReference type="NCBI Taxonomy" id="864732"/>
    <lineage>
        <taxon>Bacteria</taxon>
        <taxon>Pseudomonadati</taxon>
        <taxon>Pseudomonadota</taxon>
        <taxon>Alphaproteobacteria</taxon>
        <taxon>Acetobacterales</taxon>
        <taxon>Acetobacteraceae</taxon>
        <taxon>Acetobacter</taxon>
    </lineage>
</organism>
<dbReference type="Pfam" id="PF02515">
    <property type="entry name" value="CoA_transf_3"/>
    <property type="match status" value="1"/>
</dbReference>
<evidence type="ECO:0000256" key="1">
    <source>
        <dbReference type="ARBA" id="ARBA00022679"/>
    </source>
</evidence>
<protein>
    <submittedName>
        <fullName evidence="2">CoA transferase</fullName>
    </submittedName>
</protein>
<evidence type="ECO:0000313" key="3">
    <source>
        <dbReference type="Proteomes" id="UP000635278"/>
    </source>
</evidence>
<dbReference type="SUPFAM" id="SSF89796">
    <property type="entry name" value="CoA-transferase family III (CaiB/BaiF)"/>
    <property type="match status" value="1"/>
</dbReference>
<dbReference type="Proteomes" id="UP000635278">
    <property type="component" value="Unassembled WGS sequence"/>
</dbReference>
<dbReference type="InterPro" id="IPR003673">
    <property type="entry name" value="CoA-Trfase_fam_III"/>
</dbReference>
<dbReference type="InterPro" id="IPR050483">
    <property type="entry name" value="CoA-transferase_III_domain"/>
</dbReference>
<dbReference type="RefSeq" id="WP_173585096.1">
    <property type="nucleotide sequence ID" value="NZ_WOTB01000052.1"/>
</dbReference>
<reference evidence="2 3" key="1">
    <citation type="journal article" date="2020" name="Int. J. Syst. Evol. Microbiol.">
        <title>Novel acetic acid bacteria from cider fermentations: Acetobacter conturbans sp. nov. and Acetobacter fallax sp. nov.</title>
        <authorList>
            <person name="Sombolestani A.S."/>
            <person name="Cleenwerck I."/>
            <person name="Cnockaert M."/>
            <person name="Borremans W."/>
            <person name="Wieme A.D."/>
            <person name="De Vuyst L."/>
            <person name="Vandamme P."/>
        </authorList>
    </citation>
    <scope>NUCLEOTIDE SEQUENCE [LARGE SCALE GENOMIC DNA]</scope>
    <source>
        <strain evidence="2 3">LMG 30640</strain>
    </source>
</reference>
<accession>A0ABX0JW67</accession>
<keyword evidence="1 2" id="KW-0808">Transferase</keyword>
<dbReference type="Gene3D" id="3.30.1540.10">
    <property type="entry name" value="formyl-coa transferase, domain 3"/>
    <property type="match status" value="1"/>
</dbReference>
<dbReference type="GO" id="GO:0016740">
    <property type="term" value="F:transferase activity"/>
    <property type="evidence" value="ECO:0007669"/>
    <property type="project" value="UniProtKB-KW"/>
</dbReference>
<dbReference type="PANTHER" id="PTHR48207">
    <property type="entry name" value="SUCCINATE--HYDROXYMETHYLGLUTARATE COA-TRANSFERASE"/>
    <property type="match status" value="1"/>
</dbReference>